<gene>
    <name evidence="4" type="ORF">PV10_03883</name>
</gene>
<feature type="domain" description="YAG7-like dimerisation" evidence="3">
    <location>
        <begin position="167"/>
        <end position="249"/>
    </location>
</feature>
<name>A0A0D1ZFG6_EXOME</name>
<evidence type="ECO:0000256" key="1">
    <source>
        <dbReference type="SAM" id="Coils"/>
    </source>
</evidence>
<feature type="compositionally biased region" description="Basic and acidic residues" evidence="2">
    <location>
        <begin position="378"/>
        <end position="394"/>
    </location>
</feature>
<reference evidence="4 5" key="1">
    <citation type="submission" date="2015-01" db="EMBL/GenBank/DDBJ databases">
        <title>The Genome Sequence of Exophiala mesophila CBS40295.</title>
        <authorList>
            <consortium name="The Broad Institute Genomics Platform"/>
            <person name="Cuomo C."/>
            <person name="de Hoog S."/>
            <person name="Gorbushina A."/>
            <person name="Stielow B."/>
            <person name="Teixiera M."/>
            <person name="Abouelleil A."/>
            <person name="Chapman S.B."/>
            <person name="Priest M."/>
            <person name="Young S.K."/>
            <person name="Wortman J."/>
            <person name="Nusbaum C."/>
            <person name="Birren B."/>
        </authorList>
    </citation>
    <scope>NUCLEOTIDE SEQUENCE [LARGE SCALE GENOMIC DNA]</scope>
    <source>
        <strain evidence="4 5">CBS 40295</strain>
    </source>
</reference>
<feature type="coiled-coil region" evidence="1">
    <location>
        <begin position="114"/>
        <end position="163"/>
    </location>
</feature>
<accession>A0A0D1ZFG6</accession>
<feature type="compositionally biased region" description="Polar residues" evidence="2">
    <location>
        <begin position="329"/>
        <end position="340"/>
    </location>
</feature>
<evidence type="ECO:0000313" key="4">
    <source>
        <dbReference type="EMBL" id="KIV92609.1"/>
    </source>
</evidence>
<keyword evidence="1" id="KW-0175">Coiled coil</keyword>
<protein>
    <recommendedName>
        <fullName evidence="3">YAG7-like dimerisation domain-containing protein</fullName>
    </recommendedName>
</protein>
<dbReference type="InterPro" id="IPR058602">
    <property type="entry name" value="YAG7_dimerisation_dom"/>
</dbReference>
<dbReference type="Pfam" id="PF26434">
    <property type="entry name" value="YAG7_C"/>
    <property type="match status" value="1"/>
</dbReference>
<dbReference type="AlphaFoldDB" id="A0A0D1ZFG6"/>
<dbReference type="OrthoDB" id="5399559at2759"/>
<dbReference type="HOGENOM" id="CLU_031644_0_0_1"/>
<dbReference type="RefSeq" id="XP_016224183.1">
    <property type="nucleotide sequence ID" value="XM_016368395.1"/>
</dbReference>
<dbReference type="Proteomes" id="UP000054302">
    <property type="component" value="Unassembled WGS sequence"/>
</dbReference>
<sequence>MSSTATIPVDSKSAKKRKGKAEAANASGAATPALETTPSETHTNGVETQSEHSYIKELARNIRNIHKKLSASSKADAVIAENPDVPLDDLVAQKKLNADQKAQILKKPVLQAQIAQLEEQLNTFKSFAQELEAKAAKDKAKLIEAHESELAAAKDQAAQGAGESQSKAVENGLRVVSHFLHAAASKRQSEDADTEEGRAFEGALLLVYQGNDASLSTLKNLVNGADERIPDVNGDLLEVTFAQVKQSALQAAQDISEPALADVDDAQPDLPLPESDSTVAHAALTELDDTTTLPTHPAEPESAAPPQQSSTGDEAANAVAEASWDPQASVGTESSANNDEWVQVSRDPAETETGVAATPAANHGTGSWAEEVGAAAASEEKAAAENDGFEQVKRDRGRGRGGRGGRGEFRGGRGRGGGGGRGGDGYRGGRGGPPRGRGGPRGGPAGEKN</sequence>
<evidence type="ECO:0000259" key="3">
    <source>
        <dbReference type="Pfam" id="PF26434"/>
    </source>
</evidence>
<dbReference type="GeneID" id="27321728"/>
<keyword evidence="5" id="KW-1185">Reference proteome</keyword>
<feature type="compositionally biased region" description="Gly residues" evidence="2">
    <location>
        <begin position="414"/>
        <end position="449"/>
    </location>
</feature>
<dbReference type="STRING" id="212818.A0A0D1ZFG6"/>
<evidence type="ECO:0000256" key="2">
    <source>
        <dbReference type="SAM" id="MobiDB-lite"/>
    </source>
</evidence>
<dbReference type="OMA" id="EEAWVDD"/>
<organism evidence="4 5">
    <name type="scientific">Exophiala mesophila</name>
    <name type="common">Black yeast-like fungus</name>
    <dbReference type="NCBI Taxonomy" id="212818"/>
    <lineage>
        <taxon>Eukaryota</taxon>
        <taxon>Fungi</taxon>
        <taxon>Dikarya</taxon>
        <taxon>Ascomycota</taxon>
        <taxon>Pezizomycotina</taxon>
        <taxon>Eurotiomycetes</taxon>
        <taxon>Chaetothyriomycetidae</taxon>
        <taxon>Chaetothyriales</taxon>
        <taxon>Herpotrichiellaceae</taxon>
        <taxon>Exophiala</taxon>
    </lineage>
</organism>
<dbReference type="VEuPathDB" id="FungiDB:PV10_03883"/>
<feature type="compositionally biased region" description="Low complexity" evidence="2">
    <location>
        <begin position="291"/>
        <end position="310"/>
    </location>
</feature>
<feature type="compositionally biased region" description="Low complexity" evidence="2">
    <location>
        <begin position="22"/>
        <end position="33"/>
    </location>
</feature>
<dbReference type="EMBL" id="KN847522">
    <property type="protein sequence ID" value="KIV92609.1"/>
    <property type="molecule type" value="Genomic_DNA"/>
</dbReference>
<proteinExistence type="predicted"/>
<feature type="region of interest" description="Disordered" evidence="2">
    <location>
        <begin position="291"/>
        <end position="449"/>
    </location>
</feature>
<feature type="region of interest" description="Disordered" evidence="2">
    <location>
        <begin position="1"/>
        <end position="52"/>
    </location>
</feature>
<feature type="compositionally biased region" description="Polar residues" evidence="2">
    <location>
        <begin position="34"/>
        <end position="48"/>
    </location>
</feature>
<evidence type="ECO:0000313" key="5">
    <source>
        <dbReference type="Proteomes" id="UP000054302"/>
    </source>
</evidence>